<dbReference type="OrthoDB" id="1683648at2"/>
<evidence type="ECO:0000256" key="2">
    <source>
        <dbReference type="ARBA" id="ARBA00006573"/>
    </source>
</evidence>
<dbReference type="GO" id="GO:0042601">
    <property type="term" value="C:endospore-forming forespore"/>
    <property type="evidence" value="ECO:0007669"/>
    <property type="project" value="InterPro"/>
</dbReference>
<dbReference type="RefSeq" id="WP_090869030.1">
    <property type="nucleotide sequence ID" value="NZ_FOHE01000007.1"/>
</dbReference>
<dbReference type="GO" id="GO:0030436">
    <property type="term" value="P:asexual sporulation"/>
    <property type="evidence" value="ECO:0007669"/>
    <property type="project" value="UniProtKB-UniRule"/>
</dbReference>
<dbReference type="Proteomes" id="UP000198618">
    <property type="component" value="Unassembled WGS sequence"/>
</dbReference>
<comment type="induction">
    <text evidence="4">Expressed only in the forespore compartment of sporulating cells.</text>
</comment>
<evidence type="ECO:0000256" key="4">
    <source>
        <dbReference type="HAMAP-Rule" id="MF_00667"/>
    </source>
</evidence>
<evidence type="ECO:0000313" key="6">
    <source>
        <dbReference type="Proteomes" id="UP000198618"/>
    </source>
</evidence>
<organism evidence="5 6">
    <name type="scientific">Oceanobacillus limi</name>
    <dbReference type="NCBI Taxonomy" id="930131"/>
    <lineage>
        <taxon>Bacteria</taxon>
        <taxon>Bacillati</taxon>
        <taxon>Bacillota</taxon>
        <taxon>Bacilli</taxon>
        <taxon>Bacillales</taxon>
        <taxon>Bacillaceae</taxon>
        <taxon>Oceanobacillus</taxon>
    </lineage>
</organism>
<sequence>MIKQRAEEIAQSPDMKNVSYNGNQVYIQHVNEHSDTARVFNLDNPQHEYDAQLSRLYEK</sequence>
<proteinExistence type="evidence at transcript level"/>
<keyword evidence="6" id="KW-1185">Reference proteome</keyword>
<keyword evidence="3 4" id="KW-0749">Sporulation</keyword>
<reference evidence="5 6" key="1">
    <citation type="submission" date="2016-10" db="EMBL/GenBank/DDBJ databases">
        <authorList>
            <person name="de Groot N.N."/>
        </authorList>
    </citation>
    <scope>NUCLEOTIDE SEQUENCE [LARGE SCALE GENOMIC DNA]</scope>
    <source>
        <strain evidence="5 6">IBRC-M 10780</strain>
    </source>
</reference>
<dbReference type="InterPro" id="IPR012610">
    <property type="entry name" value="SASP_SspH"/>
</dbReference>
<evidence type="ECO:0000313" key="5">
    <source>
        <dbReference type="EMBL" id="SET21230.1"/>
    </source>
</evidence>
<comment type="subcellular location">
    <subcellularLocation>
        <location evidence="1 4">Spore core</location>
    </subcellularLocation>
</comment>
<dbReference type="EMBL" id="FOHE01000007">
    <property type="protein sequence ID" value="SET21230.1"/>
    <property type="molecule type" value="Genomic_DNA"/>
</dbReference>
<dbReference type="STRING" id="930131.SAMN05216389_1075"/>
<comment type="similarity">
    <text evidence="2 4">Belongs to the SspH family.</text>
</comment>
<gene>
    <name evidence="4" type="primary">sspH</name>
    <name evidence="5" type="ORF">SAMN05216389_1075</name>
</gene>
<dbReference type="HAMAP" id="MF_00667">
    <property type="entry name" value="SspH"/>
    <property type="match status" value="1"/>
</dbReference>
<dbReference type="AlphaFoldDB" id="A0A1I0CPS7"/>
<protein>
    <recommendedName>
        <fullName evidence="4">Small, acid-soluble spore protein H</fullName>
        <shortName evidence="4">SASP H</shortName>
    </recommendedName>
</protein>
<dbReference type="GO" id="GO:0030435">
    <property type="term" value="P:sporulation resulting in formation of a cellular spore"/>
    <property type="evidence" value="ECO:0007669"/>
    <property type="project" value="UniProtKB-KW"/>
</dbReference>
<accession>A0A1I0CPS7</accession>
<name>A0A1I0CPS7_9BACI</name>
<dbReference type="Pfam" id="PF08141">
    <property type="entry name" value="SspH"/>
    <property type="match status" value="1"/>
</dbReference>
<evidence type="ECO:0000256" key="3">
    <source>
        <dbReference type="ARBA" id="ARBA00022969"/>
    </source>
</evidence>
<evidence type="ECO:0000256" key="1">
    <source>
        <dbReference type="ARBA" id="ARBA00004288"/>
    </source>
</evidence>
<dbReference type="NCBIfam" id="TIGR02861">
    <property type="entry name" value="SASP_H"/>
    <property type="match status" value="1"/>
</dbReference>